<proteinExistence type="predicted"/>
<sequence length="319" mass="35486">MYISGKDKLGYINGDYPYPPETNPSFRKWRTENAMVKGWLINSMDHSLVVNFIRYPTTKQVWDAAATTYFDGIDTSQVYELRRRVSRMKQAGGSIEKYYNNLQGGASYPDWWQELQARKKRDAPATEDVLGRAAMATAESPLSLIPVTEPFASTPDQGNCGQVFSNSTTRNDGAWIIDSEATDHMTFDPNDFSNTTQPRRTCIANANGATYPVTGAGTVPLSPSLSLAHTLLVPSLSNKLMSVSQITEELNCVVLIYSTFCLLQDVLSKEIIGCGAWGTHHSAISGTYSHRYFPMCRMWTLPVILVSRLKAIEFLILLA</sequence>
<evidence type="ECO:0000313" key="1">
    <source>
        <dbReference type="EMBL" id="KAJ8634408.1"/>
    </source>
</evidence>
<evidence type="ECO:0000313" key="2">
    <source>
        <dbReference type="Proteomes" id="UP001234297"/>
    </source>
</evidence>
<accession>A0ACC2LML7</accession>
<gene>
    <name evidence="1" type="ORF">MRB53_027744</name>
</gene>
<name>A0ACC2LML7_PERAE</name>
<organism evidence="1 2">
    <name type="scientific">Persea americana</name>
    <name type="common">Avocado</name>
    <dbReference type="NCBI Taxonomy" id="3435"/>
    <lineage>
        <taxon>Eukaryota</taxon>
        <taxon>Viridiplantae</taxon>
        <taxon>Streptophyta</taxon>
        <taxon>Embryophyta</taxon>
        <taxon>Tracheophyta</taxon>
        <taxon>Spermatophyta</taxon>
        <taxon>Magnoliopsida</taxon>
        <taxon>Magnoliidae</taxon>
        <taxon>Laurales</taxon>
        <taxon>Lauraceae</taxon>
        <taxon>Persea</taxon>
    </lineage>
</organism>
<reference evidence="1 2" key="1">
    <citation type="journal article" date="2022" name="Hortic Res">
        <title>A haplotype resolved chromosomal level avocado genome allows analysis of novel avocado genes.</title>
        <authorList>
            <person name="Nath O."/>
            <person name="Fletcher S.J."/>
            <person name="Hayward A."/>
            <person name="Shaw L.M."/>
            <person name="Masouleh A.K."/>
            <person name="Furtado A."/>
            <person name="Henry R.J."/>
            <person name="Mitter N."/>
        </authorList>
    </citation>
    <scope>NUCLEOTIDE SEQUENCE [LARGE SCALE GENOMIC DNA]</scope>
    <source>
        <strain evidence="2">cv. Hass</strain>
    </source>
</reference>
<protein>
    <submittedName>
        <fullName evidence="1">Uncharacterized protein</fullName>
    </submittedName>
</protein>
<keyword evidence="2" id="KW-1185">Reference proteome</keyword>
<dbReference type="Proteomes" id="UP001234297">
    <property type="component" value="Chromosome 8"/>
</dbReference>
<dbReference type="EMBL" id="CM056816">
    <property type="protein sequence ID" value="KAJ8634408.1"/>
    <property type="molecule type" value="Genomic_DNA"/>
</dbReference>
<comment type="caution">
    <text evidence="1">The sequence shown here is derived from an EMBL/GenBank/DDBJ whole genome shotgun (WGS) entry which is preliminary data.</text>
</comment>